<keyword evidence="1" id="KW-0732">Signal</keyword>
<dbReference type="Proteomes" id="UP000466694">
    <property type="component" value="Unassembled WGS sequence"/>
</dbReference>
<comment type="caution">
    <text evidence="3">The sequence shown here is derived from an EMBL/GenBank/DDBJ whole genome shotgun (WGS) entry which is preliminary data.</text>
</comment>
<accession>A0A2A6LZ34</accession>
<dbReference type="EMBL" id="NWTC01000008">
    <property type="protein sequence ID" value="PDT47512.1"/>
    <property type="molecule type" value="Genomic_DNA"/>
</dbReference>
<dbReference type="RefSeq" id="WP_014328006.1">
    <property type="nucleotide sequence ID" value="NZ_BJNI01000001.1"/>
</dbReference>
<reference evidence="2" key="3">
    <citation type="submission" date="2019-10" db="EMBL/GenBank/DDBJ databases">
        <authorList>
            <person name="Sugawara M."/>
            <person name="Epstein B."/>
            <person name="Badgley B."/>
            <person name="Unno T."/>
            <person name="Xu L."/>
            <person name="Reese J."/>
            <person name="Gyaneshwar P."/>
            <person name="Denny R."/>
            <person name="Mudege J."/>
            <person name="Bharti A."/>
            <person name="Farmer A."/>
            <person name="May G."/>
            <person name="Woodward J."/>
            <person name="Medigue C."/>
            <person name="Vallenet D."/>
            <person name="Lajus A."/>
            <person name="Rouy Z."/>
            <person name="Martinez-Vaz B."/>
            <person name="Tiffin P."/>
            <person name="Young N."/>
            <person name="Sadowsky M."/>
        </authorList>
    </citation>
    <scope>NUCLEOTIDE SEQUENCE</scope>
    <source>
        <strain evidence="2">USDA205</strain>
    </source>
</reference>
<reference evidence="2 5" key="1">
    <citation type="journal article" date="2013" name="Genome Biol.">
        <title>Comparative genomics of the core and accessory genomes of 48 Sinorhizobium strains comprising five genospecies.</title>
        <authorList>
            <person name="Sugawara M."/>
            <person name="Epstein B."/>
            <person name="Badgley B.D."/>
            <person name="Unno T."/>
            <person name="Xu L."/>
            <person name="Reese J."/>
            <person name="Gyaneshwar P."/>
            <person name="Denny R."/>
            <person name="Mudge J."/>
            <person name="Bharti A.K."/>
            <person name="Farmer A.D."/>
            <person name="May G.D."/>
            <person name="Woodward J.E."/>
            <person name="Medigue C."/>
            <person name="Vallenet D."/>
            <person name="Lajus A."/>
            <person name="Rouy Z."/>
            <person name="Martinez-Vaz B."/>
            <person name="Tiffin P."/>
            <person name="Young N.D."/>
            <person name="Sadowsky M.J."/>
        </authorList>
    </citation>
    <scope>NUCLEOTIDE SEQUENCE [LARGE SCALE GENOMIC DNA]</scope>
    <source>
        <strain evidence="2 5">USDA205</strain>
    </source>
</reference>
<feature type="chain" id="PRO_5036315334" evidence="1">
    <location>
        <begin position="20"/>
        <end position="190"/>
    </location>
</feature>
<evidence type="ECO:0000313" key="2">
    <source>
        <dbReference type="EMBL" id="MQX12173.1"/>
    </source>
</evidence>
<evidence type="ECO:0000313" key="4">
    <source>
        <dbReference type="Proteomes" id="UP000220353"/>
    </source>
</evidence>
<evidence type="ECO:0000313" key="3">
    <source>
        <dbReference type="EMBL" id="PDT47512.1"/>
    </source>
</evidence>
<name>A0A2A6LZ34_RHIFR</name>
<evidence type="ECO:0000256" key="1">
    <source>
        <dbReference type="SAM" id="SignalP"/>
    </source>
</evidence>
<reference evidence="3 4" key="2">
    <citation type="submission" date="2017-09" db="EMBL/GenBank/DDBJ databases">
        <title>Comparative genomics of rhizobia isolated from Phaseolus vulgaris in China.</title>
        <authorList>
            <person name="Tong W."/>
        </authorList>
    </citation>
    <scope>NUCLEOTIDE SEQUENCE [LARGE SCALE GENOMIC DNA]</scope>
    <source>
        <strain evidence="3 4">PCH1</strain>
    </source>
</reference>
<proteinExistence type="predicted"/>
<protein>
    <submittedName>
        <fullName evidence="3">Uncharacterized protein</fullName>
    </submittedName>
</protein>
<dbReference type="AlphaFoldDB" id="A0A2A6LZ34"/>
<dbReference type="GeneID" id="48972608"/>
<sequence>MRTVLLAACLLFSPTFALAADSIDPARIVSAATGDWNKDDASDLALLVSPAEGSDEENAVYLYLTNDVGRLVLKSRAPNKVWGQFDLYGQAPFVNALPNGSIQITSHNDTIGRHRWEQTLTIAYRSSDFVVAGYTYSSYDTLDLENTVQCDFNVLSGKGTANAKPIRAKGATVLLKDWSDAIGQKACGTE</sequence>
<dbReference type="EMBL" id="WISZ01000218">
    <property type="protein sequence ID" value="MQX12173.1"/>
    <property type="molecule type" value="Genomic_DNA"/>
</dbReference>
<gene>
    <name evidence="3" type="ORF">CO661_12325</name>
    <name evidence="2" type="ORF">GHK48_29090</name>
</gene>
<feature type="signal peptide" evidence="1">
    <location>
        <begin position="1"/>
        <end position="19"/>
    </location>
</feature>
<organism evidence="3 4">
    <name type="scientific">Rhizobium fredii</name>
    <name type="common">Sinorhizobium fredii</name>
    <dbReference type="NCBI Taxonomy" id="380"/>
    <lineage>
        <taxon>Bacteria</taxon>
        <taxon>Pseudomonadati</taxon>
        <taxon>Pseudomonadota</taxon>
        <taxon>Alphaproteobacteria</taxon>
        <taxon>Hyphomicrobiales</taxon>
        <taxon>Rhizobiaceae</taxon>
        <taxon>Sinorhizobium/Ensifer group</taxon>
        <taxon>Sinorhizobium</taxon>
    </lineage>
</organism>
<evidence type="ECO:0000313" key="5">
    <source>
        <dbReference type="Proteomes" id="UP000466694"/>
    </source>
</evidence>
<dbReference type="Proteomes" id="UP000220353">
    <property type="component" value="Unassembled WGS sequence"/>
</dbReference>